<evidence type="ECO:0000256" key="1">
    <source>
        <dbReference type="ARBA" id="ARBA00006100"/>
    </source>
</evidence>
<keyword evidence="12" id="KW-1185">Reference proteome</keyword>
<evidence type="ECO:0000259" key="10">
    <source>
        <dbReference type="PROSITE" id="PS51918"/>
    </source>
</evidence>
<keyword evidence="9" id="KW-0963">Cytoplasm</keyword>
<dbReference type="InterPro" id="IPR013785">
    <property type="entry name" value="Aldolase_TIM"/>
</dbReference>
<dbReference type="SUPFAM" id="SSF102114">
    <property type="entry name" value="Radical SAM enzymes"/>
    <property type="match status" value="1"/>
</dbReference>
<dbReference type="SFLD" id="SFLDS00029">
    <property type="entry name" value="Radical_SAM"/>
    <property type="match status" value="1"/>
</dbReference>
<evidence type="ECO:0000313" key="12">
    <source>
        <dbReference type="Proteomes" id="UP000293638"/>
    </source>
</evidence>
<keyword evidence="8 9" id="KW-0143">Chaperone</keyword>
<comment type="function">
    <text evidence="9">Probably acts as a heme chaperone, transferring heme to an unknown acceptor. Binds one molecule of heme per monomer, possibly covalently. Binds 1 [4Fe-4S] cluster. The cluster is coordinated with 3 cysteines and an exchangeable S-adenosyl-L-methionine.</text>
</comment>
<evidence type="ECO:0000256" key="6">
    <source>
        <dbReference type="ARBA" id="ARBA00023004"/>
    </source>
</evidence>
<gene>
    <name evidence="11" type="ORF">EV189_1515</name>
</gene>
<dbReference type="NCBIfam" id="TIGR00539">
    <property type="entry name" value="hemN_rel"/>
    <property type="match status" value="1"/>
</dbReference>
<dbReference type="InterPro" id="IPR034505">
    <property type="entry name" value="Coproporphyrinogen-III_oxidase"/>
</dbReference>
<evidence type="ECO:0000313" key="11">
    <source>
        <dbReference type="EMBL" id="RZS89742.1"/>
    </source>
</evidence>
<dbReference type="SFLD" id="SFLDG01082">
    <property type="entry name" value="B12-binding_domain_containing"/>
    <property type="match status" value="1"/>
</dbReference>
<dbReference type="OrthoDB" id="9808022at2"/>
<dbReference type="GO" id="GO:0006779">
    <property type="term" value="P:porphyrin-containing compound biosynthetic process"/>
    <property type="evidence" value="ECO:0007669"/>
    <property type="project" value="InterPro"/>
</dbReference>
<keyword evidence="4 9" id="KW-0949">S-adenosyl-L-methionine</keyword>
<protein>
    <recommendedName>
        <fullName evidence="2 9">Heme chaperone HemW</fullName>
    </recommendedName>
</protein>
<keyword evidence="9" id="KW-0004">4Fe-4S</keyword>
<comment type="caution">
    <text evidence="11">The sequence shown here is derived from an EMBL/GenBank/DDBJ whole genome shotgun (WGS) entry which is preliminary data.</text>
</comment>
<dbReference type="Pfam" id="PF04055">
    <property type="entry name" value="Radical_SAM"/>
    <property type="match status" value="1"/>
</dbReference>
<dbReference type="GO" id="GO:0051539">
    <property type="term" value="F:4 iron, 4 sulfur cluster binding"/>
    <property type="evidence" value="ECO:0007669"/>
    <property type="project" value="UniProtKB-UniRule"/>
</dbReference>
<dbReference type="PANTHER" id="PTHR13932">
    <property type="entry name" value="COPROPORPHYRINIGEN III OXIDASE"/>
    <property type="match status" value="1"/>
</dbReference>
<keyword evidence="5 9" id="KW-0479">Metal-binding</keyword>
<dbReference type="AlphaFoldDB" id="A0A4Q7NTM0"/>
<dbReference type="SFLD" id="SFLDG01065">
    <property type="entry name" value="anaerobic_coproporphyrinogen-I"/>
    <property type="match status" value="1"/>
</dbReference>
<dbReference type="InterPro" id="IPR058240">
    <property type="entry name" value="rSAM_sf"/>
</dbReference>
<proteinExistence type="inferred from homology"/>
<dbReference type="SMART" id="SM00729">
    <property type="entry name" value="Elp3"/>
    <property type="match status" value="1"/>
</dbReference>
<evidence type="ECO:0000256" key="9">
    <source>
        <dbReference type="RuleBase" id="RU364116"/>
    </source>
</evidence>
<organism evidence="11 12">
    <name type="scientific">Motilibacter rhizosphaerae</name>
    <dbReference type="NCBI Taxonomy" id="598652"/>
    <lineage>
        <taxon>Bacteria</taxon>
        <taxon>Bacillati</taxon>
        <taxon>Actinomycetota</taxon>
        <taxon>Actinomycetes</taxon>
        <taxon>Motilibacterales</taxon>
        <taxon>Motilibacteraceae</taxon>
        <taxon>Motilibacter</taxon>
    </lineage>
</organism>
<reference evidence="11 12" key="1">
    <citation type="submission" date="2019-02" db="EMBL/GenBank/DDBJ databases">
        <title>Genomic Encyclopedia of Type Strains, Phase IV (KMG-IV): sequencing the most valuable type-strain genomes for metagenomic binning, comparative biology and taxonomic classification.</title>
        <authorList>
            <person name="Goeker M."/>
        </authorList>
    </citation>
    <scope>NUCLEOTIDE SEQUENCE [LARGE SCALE GENOMIC DNA]</scope>
    <source>
        <strain evidence="11 12">DSM 45622</strain>
    </source>
</reference>
<accession>A0A4Q7NTM0</accession>
<dbReference type="PANTHER" id="PTHR13932:SF5">
    <property type="entry name" value="RADICAL S-ADENOSYL METHIONINE DOMAIN-CONTAINING PROTEIN 1, MITOCHONDRIAL"/>
    <property type="match status" value="1"/>
</dbReference>
<dbReference type="GO" id="GO:0046872">
    <property type="term" value="F:metal ion binding"/>
    <property type="evidence" value="ECO:0007669"/>
    <property type="project" value="UniProtKB-UniRule"/>
</dbReference>
<dbReference type="InterPro" id="IPR004559">
    <property type="entry name" value="HemW-like"/>
</dbReference>
<comment type="subcellular location">
    <subcellularLocation>
        <location evidence="9">Cytoplasm</location>
    </subcellularLocation>
</comment>
<evidence type="ECO:0000256" key="8">
    <source>
        <dbReference type="ARBA" id="ARBA00023186"/>
    </source>
</evidence>
<sequence>MEGVPSTLPDGAPAPADGSLPASALDSLGSSTFSAYLHVPYCTTRCGYCDFNTYTADELGPGVSRATWLDSVQQEVALAQAVLPGAPPLDTVFVGGGTPTLLDPSDLVGALRSLERAFGLADGVEVTTEANPDTVSLGSLRALRAGGFTRVSLGMQSAVPHVLATLERRHRPERVPAAVAEAREAGFEHVSVDLIYGTPGESLVDWRRSLEAALALEPDHVSAYALIVEEGTRLAAQVRRGQVAVPDDDLMADAYALADELLTAAGYTCYELSNWAWPGGECRHNEAYWRGADWWGFGPGAHSHVGGTRWWNVKHPAAWAGALAAGRSPAAAREELALEDRRVERVLLESRLAAGVPLDVLRAPGLRAAGRLVGDGLLRADAYADGRAALTLRGRLLADAVVRDLVD</sequence>
<evidence type="ECO:0000256" key="7">
    <source>
        <dbReference type="ARBA" id="ARBA00023014"/>
    </source>
</evidence>
<dbReference type="EMBL" id="SGXD01000002">
    <property type="protein sequence ID" value="RZS89742.1"/>
    <property type="molecule type" value="Genomic_DNA"/>
</dbReference>
<dbReference type="GO" id="GO:0004109">
    <property type="term" value="F:coproporphyrinogen oxidase activity"/>
    <property type="evidence" value="ECO:0007669"/>
    <property type="project" value="InterPro"/>
</dbReference>
<dbReference type="PROSITE" id="PS51918">
    <property type="entry name" value="RADICAL_SAM"/>
    <property type="match status" value="1"/>
</dbReference>
<evidence type="ECO:0000256" key="3">
    <source>
        <dbReference type="ARBA" id="ARBA00022617"/>
    </source>
</evidence>
<dbReference type="SFLD" id="SFLDF00562">
    <property type="entry name" value="HemN-like__clustered_with_heat"/>
    <property type="match status" value="1"/>
</dbReference>
<dbReference type="Gene3D" id="3.20.20.70">
    <property type="entry name" value="Aldolase class I"/>
    <property type="match status" value="1"/>
</dbReference>
<dbReference type="GO" id="GO:0005737">
    <property type="term" value="C:cytoplasm"/>
    <property type="evidence" value="ECO:0007669"/>
    <property type="project" value="UniProtKB-SubCell"/>
</dbReference>
<feature type="domain" description="Radical SAM core" evidence="10">
    <location>
        <begin position="27"/>
        <end position="268"/>
    </location>
</feature>
<keyword evidence="3 9" id="KW-0349">Heme</keyword>
<comment type="similarity">
    <text evidence="1">Belongs to the anaerobic coproporphyrinogen-III oxidase family. HemW subfamily.</text>
</comment>
<evidence type="ECO:0000256" key="4">
    <source>
        <dbReference type="ARBA" id="ARBA00022691"/>
    </source>
</evidence>
<evidence type="ECO:0000256" key="2">
    <source>
        <dbReference type="ARBA" id="ARBA00017228"/>
    </source>
</evidence>
<name>A0A4Q7NTM0_9ACTN</name>
<dbReference type="CDD" id="cd01335">
    <property type="entry name" value="Radical_SAM"/>
    <property type="match status" value="1"/>
</dbReference>
<keyword evidence="6 9" id="KW-0408">Iron</keyword>
<evidence type="ECO:0000256" key="5">
    <source>
        <dbReference type="ARBA" id="ARBA00022723"/>
    </source>
</evidence>
<dbReference type="InterPro" id="IPR007197">
    <property type="entry name" value="rSAM"/>
</dbReference>
<dbReference type="Proteomes" id="UP000293638">
    <property type="component" value="Unassembled WGS sequence"/>
</dbReference>
<dbReference type="InterPro" id="IPR006638">
    <property type="entry name" value="Elp3/MiaA/NifB-like_rSAM"/>
</dbReference>
<keyword evidence="7 9" id="KW-0411">Iron-sulfur</keyword>